<dbReference type="InterPro" id="IPR045078">
    <property type="entry name" value="TST/MPST-like"/>
</dbReference>
<dbReference type="AlphaFoldDB" id="A0A2C7A7C0"/>
<dbReference type="Pfam" id="PF00581">
    <property type="entry name" value="Rhodanese"/>
    <property type="match status" value="2"/>
</dbReference>
<dbReference type="RefSeq" id="WP_099097492.1">
    <property type="nucleotide sequence ID" value="NZ_PDNU01000085.1"/>
</dbReference>
<evidence type="ECO:0000313" key="4">
    <source>
        <dbReference type="EMBL" id="PHK92924.1"/>
    </source>
</evidence>
<sequence length="244" mass="25798">TQHARGAVRLSIDVWEKAAKTPEGALSQTTFWAEAIGRLGIDGDTQVVVYDDGRMTEAARAWFILQHFGVPAAVVNGGWPALLAVLKEAGATEQGVPQSPHKAVFTPRPSSGVVALVERSSLRDALARGTGPQVFDARTAAEYRGEDLRANRRGGHLPGARHLAHSALLGPDGRLRAPEDLRGLIDQAGLNSGERIVTHCDGGGRAALAALAAAQAGYSDVGTYYLSFADWAADEACSVERVLR</sequence>
<proteinExistence type="predicted"/>
<keyword evidence="2" id="KW-0677">Repeat</keyword>
<feature type="non-terminal residue" evidence="4">
    <location>
        <position position="1"/>
    </location>
</feature>
<dbReference type="SUPFAM" id="SSF52821">
    <property type="entry name" value="Rhodanese/Cell cycle control phosphatase"/>
    <property type="match status" value="2"/>
</dbReference>
<dbReference type="Gene3D" id="3.40.250.10">
    <property type="entry name" value="Rhodanese-like domain"/>
    <property type="match status" value="2"/>
</dbReference>
<reference evidence="4 5" key="1">
    <citation type="submission" date="2017-10" db="EMBL/GenBank/DDBJ databases">
        <authorList>
            <person name="Banno H."/>
            <person name="Chua N.-H."/>
        </authorList>
    </citation>
    <scope>NUCLEOTIDE SEQUENCE [LARGE SCALE GENOMIC DNA]</scope>
    <source>
        <strain evidence="4 5">YW11</strain>
    </source>
</reference>
<dbReference type="PANTHER" id="PTHR11364:SF27">
    <property type="entry name" value="SULFURTRANSFERASE"/>
    <property type="match status" value="1"/>
</dbReference>
<protein>
    <submittedName>
        <fullName evidence="4">Rhodanese family protein</fullName>
    </submittedName>
</protein>
<dbReference type="SMART" id="SM00450">
    <property type="entry name" value="RHOD"/>
    <property type="match status" value="1"/>
</dbReference>
<dbReference type="EMBL" id="PDNU01000085">
    <property type="protein sequence ID" value="PHK92924.1"/>
    <property type="molecule type" value="Genomic_DNA"/>
</dbReference>
<accession>A0A2C7A7C0</accession>
<keyword evidence="1" id="KW-0808">Transferase</keyword>
<dbReference type="InterPro" id="IPR036873">
    <property type="entry name" value="Rhodanese-like_dom_sf"/>
</dbReference>
<dbReference type="OrthoDB" id="9781034at2"/>
<dbReference type="GO" id="GO:0004792">
    <property type="term" value="F:thiosulfate-cyanide sulfurtransferase activity"/>
    <property type="evidence" value="ECO:0007669"/>
    <property type="project" value="TreeGrafter"/>
</dbReference>
<dbReference type="InterPro" id="IPR001763">
    <property type="entry name" value="Rhodanese-like_dom"/>
</dbReference>
<dbReference type="PROSITE" id="PS50206">
    <property type="entry name" value="RHODANESE_3"/>
    <property type="match status" value="2"/>
</dbReference>
<comment type="caution">
    <text evidence="4">The sequence shown here is derived from an EMBL/GenBank/DDBJ whole genome shotgun (WGS) entry which is preliminary data.</text>
</comment>
<keyword evidence="5" id="KW-1185">Reference proteome</keyword>
<dbReference type="Proteomes" id="UP000223527">
    <property type="component" value="Unassembled WGS sequence"/>
</dbReference>
<evidence type="ECO:0000259" key="3">
    <source>
        <dbReference type="PROSITE" id="PS50206"/>
    </source>
</evidence>
<feature type="domain" description="Rhodanese" evidence="3">
    <location>
        <begin position="128"/>
        <end position="240"/>
    </location>
</feature>
<gene>
    <name evidence="4" type="ORF">CR162_21305</name>
</gene>
<evidence type="ECO:0000256" key="2">
    <source>
        <dbReference type="ARBA" id="ARBA00022737"/>
    </source>
</evidence>
<name>A0A2C7A7C0_9PROT</name>
<dbReference type="PANTHER" id="PTHR11364">
    <property type="entry name" value="THIOSULFATE SULFERTANSFERASE"/>
    <property type="match status" value="1"/>
</dbReference>
<evidence type="ECO:0000256" key="1">
    <source>
        <dbReference type="ARBA" id="ARBA00022679"/>
    </source>
</evidence>
<evidence type="ECO:0000313" key="5">
    <source>
        <dbReference type="Proteomes" id="UP000223527"/>
    </source>
</evidence>
<feature type="domain" description="Rhodanese" evidence="3">
    <location>
        <begin position="3"/>
        <end position="91"/>
    </location>
</feature>
<organism evidence="4 5">
    <name type="scientific">Teichococcus rhizosphaerae</name>
    <dbReference type="NCBI Taxonomy" id="1335062"/>
    <lineage>
        <taxon>Bacteria</taxon>
        <taxon>Pseudomonadati</taxon>
        <taxon>Pseudomonadota</taxon>
        <taxon>Alphaproteobacteria</taxon>
        <taxon>Acetobacterales</taxon>
        <taxon>Roseomonadaceae</taxon>
        <taxon>Roseomonas</taxon>
    </lineage>
</organism>